<keyword evidence="12" id="KW-0732">Signal</keyword>
<evidence type="ECO:0000259" key="13">
    <source>
        <dbReference type="Pfam" id="PF00593"/>
    </source>
</evidence>
<dbReference type="EMBL" id="LSZQ01000030">
    <property type="protein sequence ID" value="KXU36588.1"/>
    <property type="molecule type" value="Genomic_DNA"/>
</dbReference>
<dbReference type="NCBIfam" id="TIGR01783">
    <property type="entry name" value="TonB-siderophor"/>
    <property type="match status" value="1"/>
</dbReference>
<keyword evidence="9 10" id="KW-0998">Cell outer membrane</keyword>
<evidence type="ECO:0000256" key="10">
    <source>
        <dbReference type="PROSITE-ProRule" id="PRU01360"/>
    </source>
</evidence>
<evidence type="ECO:0000256" key="9">
    <source>
        <dbReference type="ARBA" id="ARBA00023237"/>
    </source>
</evidence>
<dbReference type="CDD" id="cd01347">
    <property type="entry name" value="ligand_gated_channel"/>
    <property type="match status" value="1"/>
</dbReference>
<dbReference type="GO" id="GO:0015891">
    <property type="term" value="P:siderophore transport"/>
    <property type="evidence" value="ECO:0007669"/>
    <property type="project" value="InterPro"/>
</dbReference>
<evidence type="ECO:0000256" key="12">
    <source>
        <dbReference type="SAM" id="SignalP"/>
    </source>
</evidence>
<dbReference type="Gene3D" id="2.170.130.10">
    <property type="entry name" value="TonB-dependent receptor, plug domain"/>
    <property type="match status" value="1"/>
</dbReference>
<evidence type="ECO:0000256" key="5">
    <source>
        <dbReference type="ARBA" id="ARBA00022692"/>
    </source>
</evidence>
<keyword evidence="7 10" id="KW-0472">Membrane</keyword>
<sequence length="707" mass="75866">MGLLAAIAATAGPSTVHAQYAPSTADLTTLPDVLVEAEALSGSHSGRQIAAGSRVGMLGSKDAMETPFSTVGYTEQFIADIQAREITDVIAKADPTVFNSGISALSNEAYFLRGFASAPVDAMWGGLFGMAPFYRSSPEMYGSIEVLKGPSALLNGMPPNGSVGGAVNLIPKRAGEQPLNRVSATYLSDSQWGGHVDLGRRFGSTRQFGARVNAMHREGDTAMDHQKRRSRLGSIALDWRGERTRLFADAYASNDYTRGMVRGIYLAPGLALPRPPKPQRLFNAPWSFFDTDDRGVMLRGEWDIGEHVMAYAAAGHSKTTFETTTTARATLINPAGDYTANLVDLGLDMEKKSAQVGLNGRFATGPATHDWALNATYYSDDDDEAVRQNILPTNWVSNIYAPSWAGVAPTDFLANIPLLDRKTRHRSFGIADTVGLAQGRLQLTLGVRRQEVQSDSVSFGVPAHYDSSATTPSAALLYKWSERTSAYANYTEGLSQGSVAPSTAANAGEVFSPARSRQKEIGIKHHWGRWLHSLSLFEIKRPNSYTDPVSAVFSFGGEQRNRGAEWGFFGETPLPGLRLMGGAAYIEPKLTKTAGGINQGRQATGVPKKQAKLGVEWDTPFVAGLTLSTGASAASRQYFNQDNTLHASGRSVYELGARYATTLGGTPLTVRASVANLSNKAYWAVSQWGSLGLGAPRTVMVSASVDL</sequence>
<comment type="caution">
    <text evidence="15">The sequence shown here is derived from an EMBL/GenBank/DDBJ whole genome shotgun (WGS) entry which is preliminary data.</text>
</comment>
<dbReference type="InterPro" id="IPR010105">
    <property type="entry name" value="TonB_sidphr_rcpt"/>
</dbReference>
<evidence type="ECO:0000259" key="14">
    <source>
        <dbReference type="Pfam" id="PF07715"/>
    </source>
</evidence>
<organism evidence="15 16">
    <name type="scientific">Cephaloticoccus primus</name>
    <dbReference type="NCBI Taxonomy" id="1548207"/>
    <lineage>
        <taxon>Bacteria</taxon>
        <taxon>Pseudomonadati</taxon>
        <taxon>Verrucomicrobiota</taxon>
        <taxon>Opitutia</taxon>
        <taxon>Opitutales</taxon>
        <taxon>Opitutaceae</taxon>
        <taxon>Cephaloticoccus</taxon>
    </lineage>
</organism>
<dbReference type="Gene3D" id="2.40.170.20">
    <property type="entry name" value="TonB-dependent receptor, beta-barrel domain"/>
    <property type="match status" value="1"/>
</dbReference>
<evidence type="ECO:0000256" key="7">
    <source>
        <dbReference type="ARBA" id="ARBA00023136"/>
    </source>
</evidence>
<dbReference type="Pfam" id="PF00593">
    <property type="entry name" value="TonB_dep_Rec_b-barrel"/>
    <property type="match status" value="1"/>
</dbReference>
<evidence type="ECO:0000256" key="1">
    <source>
        <dbReference type="ARBA" id="ARBA00004571"/>
    </source>
</evidence>
<keyword evidence="3 10" id="KW-0813">Transport</keyword>
<protein>
    <submittedName>
        <fullName evidence="15">Ferric anguibactin receptor</fullName>
    </submittedName>
</protein>
<dbReference type="STRING" id="1548207.AXK11_03990"/>
<evidence type="ECO:0000313" key="16">
    <source>
        <dbReference type="Proteomes" id="UP000070058"/>
    </source>
</evidence>
<dbReference type="PANTHER" id="PTHR32552:SF82">
    <property type="entry name" value="FCUA PROTEIN"/>
    <property type="match status" value="1"/>
</dbReference>
<feature type="signal peptide" evidence="12">
    <location>
        <begin position="1"/>
        <end position="18"/>
    </location>
</feature>
<feature type="domain" description="TonB-dependent receptor-like beta-barrel" evidence="13">
    <location>
        <begin position="243"/>
        <end position="677"/>
    </location>
</feature>
<dbReference type="InterPro" id="IPR012910">
    <property type="entry name" value="Plug_dom"/>
</dbReference>
<evidence type="ECO:0000256" key="8">
    <source>
        <dbReference type="ARBA" id="ARBA00023170"/>
    </source>
</evidence>
<dbReference type="InterPro" id="IPR000531">
    <property type="entry name" value="Beta-barrel_TonB"/>
</dbReference>
<dbReference type="PANTHER" id="PTHR32552">
    <property type="entry name" value="FERRICHROME IRON RECEPTOR-RELATED"/>
    <property type="match status" value="1"/>
</dbReference>
<evidence type="ECO:0000256" key="6">
    <source>
        <dbReference type="ARBA" id="ARBA00023077"/>
    </source>
</evidence>
<comment type="subcellular location">
    <subcellularLocation>
        <location evidence="1 10">Cell outer membrane</location>
        <topology evidence="1 10">Multi-pass membrane protein</topology>
    </subcellularLocation>
</comment>
<dbReference type="SUPFAM" id="SSF56935">
    <property type="entry name" value="Porins"/>
    <property type="match status" value="1"/>
</dbReference>
<evidence type="ECO:0000256" key="2">
    <source>
        <dbReference type="ARBA" id="ARBA00009810"/>
    </source>
</evidence>
<accession>A0A139SPT4</accession>
<dbReference type="InterPro" id="IPR039426">
    <property type="entry name" value="TonB-dep_rcpt-like"/>
</dbReference>
<evidence type="ECO:0000256" key="3">
    <source>
        <dbReference type="ARBA" id="ARBA00022448"/>
    </source>
</evidence>
<proteinExistence type="inferred from homology"/>
<name>A0A139SPT4_9BACT</name>
<evidence type="ECO:0000313" key="15">
    <source>
        <dbReference type="EMBL" id="KXU36588.1"/>
    </source>
</evidence>
<dbReference type="Pfam" id="PF07715">
    <property type="entry name" value="Plug"/>
    <property type="match status" value="1"/>
</dbReference>
<reference evidence="16" key="1">
    <citation type="submission" date="2016-02" db="EMBL/GenBank/DDBJ databases">
        <authorList>
            <person name="Sanders J.G."/>
            <person name="Lin J.Y."/>
            <person name="Wertz J.T."/>
            <person name="Russell J.A."/>
            <person name="Moreau C.S."/>
            <person name="Powell S."/>
        </authorList>
    </citation>
    <scope>NUCLEOTIDE SEQUENCE [LARGE SCALE GENOMIC DNA]</scope>
    <source>
        <strain evidence="16">CAG34</strain>
    </source>
</reference>
<gene>
    <name evidence="15" type="ORF">AXK11_03990</name>
</gene>
<keyword evidence="8 15" id="KW-0675">Receptor</keyword>
<comment type="similarity">
    <text evidence="2 10 11">Belongs to the TonB-dependent receptor family.</text>
</comment>
<feature type="domain" description="TonB-dependent receptor plug" evidence="14">
    <location>
        <begin position="63"/>
        <end position="157"/>
    </location>
</feature>
<keyword evidence="4 10" id="KW-1134">Transmembrane beta strand</keyword>
<dbReference type="GO" id="GO:0015344">
    <property type="term" value="F:siderophore uptake transmembrane transporter activity"/>
    <property type="evidence" value="ECO:0007669"/>
    <property type="project" value="TreeGrafter"/>
</dbReference>
<dbReference type="GO" id="GO:0009279">
    <property type="term" value="C:cell outer membrane"/>
    <property type="evidence" value="ECO:0007669"/>
    <property type="project" value="UniProtKB-SubCell"/>
</dbReference>
<dbReference type="InterPro" id="IPR036942">
    <property type="entry name" value="Beta-barrel_TonB_sf"/>
</dbReference>
<dbReference type="PROSITE" id="PS52016">
    <property type="entry name" value="TONB_DEPENDENT_REC_3"/>
    <property type="match status" value="1"/>
</dbReference>
<keyword evidence="6 11" id="KW-0798">TonB box</keyword>
<keyword evidence="5 10" id="KW-0812">Transmembrane</keyword>
<keyword evidence="16" id="KW-1185">Reference proteome</keyword>
<dbReference type="Proteomes" id="UP000070058">
    <property type="component" value="Unassembled WGS sequence"/>
</dbReference>
<evidence type="ECO:0000256" key="4">
    <source>
        <dbReference type="ARBA" id="ARBA00022452"/>
    </source>
</evidence>
<dbReference type="GO" id="GO:0038023">
    <property type="term" value="F:signaling receptor activity"/>
    <property type="evidence" value="ECO:0007669"/>
    <property type="project" value="InterPro"/>
</dbReference>
<feature type="chain" id="PRO_5007489619" evidence="12">
    <location>
        <begin position="19"/>
        <end position="707"/>
    </location>
</feature>
<evidence type="ECO:0000256" key="11">
    <source>
        <dbReference type="RuleBase" id="RU003357"/>
    </source>
</evidence>
<dbReference type="AlphaFoldDB" id="A0A139SPT4"/>
<dbReference type="InterPro" id="IPR037066">
    <property type="entry name" value="Plug_dom_sf"/>
</dbReference>